<name>A0AAJ6B3C9_9MICO</name>
<evidence type="ECO:0000313" key="3">
    <source>
        <dbReference type="Proteomes" id="UP001213972"/>
    </source>
</evidence>
<feature type="transmembrane region" description="Helical" evidence="1">
    <location>
        <begin position="37"/>
        <end position="60"/>
    </location>
</feature>
<keyword evidence="1" id="KW-1133">Transmembrane helix</keyword>
<evidence type="ECO:0000313" key="2">
    <source>
        <dbReference type="EMBL" id="WEK13893.1"/>
    </source>
</evidence>
<dbReference type="Proteomes" id="UP001213972">
    <property type="component" value="Chromosome"/>
</dbReference>
<gene>
    <name evidence="2" type="ORF">P0Y48_01385</name>
</gene>
<sequence>MTQATCGALSAVFPLILVTLAIEHPRVLRHVQRNGPVLNNIIGYGMTASLAGLVASIIGVQIDGLPFFVSIFVWIFFGGSVLVIALVLVSIVQFEHEEHEEHLQREREALEHRRLAQLEAERRSRVWWRRLLQISRQRFLRPSSSAARSTAALCGAAAKSAPSRNFAPNAIAEWHGAADGGGSGRGSSHGGRRCA</sequence>
<feature type="transmembrane region" description="Helical" evidence="1">
    <location>
        <begin position="67"/>
        <end position="92"/>
    </location>
</feature>
<dbReference type="AlphaFoldDB" id="A0AAJ6B3C9"/>
<reference evidence="2" key="1">
    <citation type="submission" date="2023-03" db="EMBL/GenBank/DDBJ databases">
        <title>Andean soil-derived lignocellulolytic bacterial consortium as a source of novel taxa and putative plastic-active enzymes.</title>
        <authorList>
            <person name="Diaz-Garcia L."/>
            <person name="Chuvochina M."/>
            <person name="Feuerriegel G."/>
            <person name="Bunk B."/>
            <person name="Sproer C."/>
            <person name="Streit W.R."/>
            <person name="Rodriguez L.M."/>
            <person name="Overmann J."/>
            <person name="Jimenez D.J."/>
        </authorList>
    </citation>
    <scope>NUCLEOTIDE SEQUENCE</scope>
    <source>
        <strain evidence="2">MAG 4610</strain>
    </source>
</reference>
<dbReference type="EMBL" id="CP119321">
    <property type="protein sequence ID" value="WEK13893.1"/>
    <property type="molecule type" value="Genomic_DNA"/>
</dbReference>
<protein>
    <submittedName>
        <fullName evidence="2">Uncharacterized protein</fullName>
    </submittedName>
</protein>
<keyword evidence="1" id="KW-0812">Transmembrane</keyword>
<proteinExistence type="predicted"/>
<keyword evidence="1" id="KW-0472">Membrane</keyword>
<accession>A0AAJ6B3C9</accession>
<evidence type="ECO:0000256" key="1">
    <source>
        <dbReference type="SAM" id="Phobius"/>
    </source>
</evidence>
<organism evidence="2 3">
    <name type="scientific">Candidatus Microbacterium phytovorans</name>
    <dbReference type="NCBI Taxonomy" id="3121374"/>
    <lineage>
        <taxon>Bacteria</taxon>
        <taxon>Bacillati</taxon>
        <taxon>Actinomycetota</taxon>
        <taxon>Actinomycetes</taxon>
        <taxon>Micrococcales</taxon>
        <taxon>Microbacteriaceae</taxon>
        <taxon>Microbacterium</taxon>
    </lineage>
</organism>